<dbReference type="Proteomes" id="UP000265520">
    <property type="component" value="Unassembled WGS sequence"/>
</dbReference>
<proteinExistence type="predicted"/>
<keyword evidence="1" id="KW-0812">Transmembrane</keyword>
<keyword evidence="1" id="KW-1133">Transmembrane helix</keyword>
<organism evidence="2 3">
    <name type="scientific">Trifolium medium</name>
    <dbReference type="NCBI Taxonomy" id="97028"/>
    <lineage>
        <taxon>Eukaryota</taxon>
        <taxon>Viridiplantae</taxon>
        <taxon>Streptophyta</taxon>
        <taxon>Embryophyta</taxon>
        <taxon>Tracheophyta</taxon>
        <taxon>Spermatophyta</taxon>
        <taxon>Magnoliopsida</taxon>
        <taxon>eudicotyledons</taxon>
        <taxon>Gunneridae</taxon>
        <taxon>Pentapetalae</taxon>
        <taxon>rosids</taxon>
        <taxon>fabids</taxon>
        <taxon>Fabales</taxon>
        <taxon>Fabaceae</taxon>
        <taxon>Papilionoideae</taxon>
        <taxon>50 kb inversion clade</taxon>
        <taxon>NPAAA clade</taxon>
        <taxon>Hologalegina</taxon>
        <taxon>IRL clade</taxon>
        <taxon>Trifolieae</taxon>
        <taxon>Trifolium</taxon>
    </lineage>
</organism>
<protein>
    <submittedName>
        <fullName evidence="2">Uncharacterized protein</fullName>
    </submittedName>
</protein>
<feature type="non-terminal residue" evidence="2">
    <location>
        <position position="1"/>
    </location>
</feature>
<keyword evidence="1" id="KW-0472">Membrane</keyword>
<sequence length="76" mass="8524">CGRRNKTVFILSAVLTNNVLILLVIETDTALQVNGITSLARKNPTKSEEPYLAHWSEYLTNTQEAQQPWCTMFGAL</sequence>
<reference evidence="2 3" key="1">
    <citation type="journal article" date="2018" name="Front. Plant Sci.">
        <title>Red Clover (Trifolium pratense) and Zigzag Clover (T. medium) - A Picture of Genomic Similarities and Differences.</title>
        <authorList>
            <person name="Dluhosova J."/>
            <person name="Istvanek J."/>
            <person name="Nedelnik J."/>
            <person name="Repkova J."/>
        </authorList>
    </citation>
    <scope>NUCLEOTIDE SEQUENCE [LARGE SCALE GENOMIC DNA]</scope>
    <source>
        <strain evidence="3">cv. 10/8</strain>
        <tissue evidence="2">Leaf</tissue>
    </source>
</reference>
<evidence type="ECO:0000256" key="1">
    <source>
        <dbReference type="SAM" id="Phobius"/>
    </source>
</evidence>
<evidence type="ECO:0000313" key="2">
    <source>
        <dbReference type="EMBL" id="MCI36256.1"/>
    </source>
</evidence>
<evidence type="ECO:0000313" key="3">
    <source>
        <dbReference type="Proteomes" id="UP000265520"/>
    </source>
</evidence>
<comment type="caution">
    <text evidence="2">The sequence shown here is derived from an EMBL/GenBank/DDBJ whole genome shotgun (WGS) entry which is preliminary data.</text>
</comment>
<dbReference type="EMBL" id="LXQA010232084">
    <property type="protein sequence ID" value="MCI36256.1"/>
    <property type="molecule type" value="Genomic_DNA"/>
</dbReference>
<accession>A0A392RL50</accession>
<dbReference type="AlphaFoldDB" id="A0A392RL50"/>
<name>A0A392RL50_9FABA</name>
<feature type="transmembrane region" description="Helical" evidence="1">
    <location>
        <begin position="7"/>
        <end position="25"/>
    </location>
</feature>
<keyword evidence="3" id="KW-1185">Reference proteome</keyword>